<evidence type="ECO:0000256" key="1">
    <source>
        <dbReference type="ARBA" id="ARBA00001947"/>
    </source>
</evidence>
<evidence type="ECO:0000256" key="17">
    <source>
        <dbReference type="RuleBase" id="RU367011"/>
    </source>
</evidence>
<dbReference type="InterPro" id="IPR001148">
    <property type="entry name" value="CA_dom"/>
</dbReference>
<dbReference type="Bgee" id="ENSMFAG00000032685">
    <property type="expression patterns" value="Expressed in cerebellum and 10 other cell types or tissues"/>
</dbReference>
<evidence type="ECO:0000313" key="21">
    <source>
        <dbReference type="Proteomes" id="UP000233100"/>
    </source>
</evidence>
<evidence type="ECO:0000256" key="15">
    <source>
        <dbReference type="ARBA" id="ARBA00045603"/>
    </source>
</evidence>
<dbReference type="GO" id="GO:0008270">
    <property type="term" value="F:zinc ion binding"/>
    <property type="evidence" value="ECO:0007669"/>
    <property type="project" value="UniProtKB-UniRule"/>
</dbReference>
<dbReference type="GeneTree" id="ENSGT00940000155690"/>
<evidence type="ECO:0000256" key="2">
    <source>
        <dbReference type="ARBA" id="ARBA00004609"/>
    </source>
</evidence>
<dbReference type="CDD" id="cd03117">
    <property type="entry name" value="alpha_CA_IV_XV_like"/>
    <property type="match status" value="1"/>
</dbReference>
<evidence type="ECO:0000256" key="13">
    <source>
        <dbReference type="ARBA" id="ARBA00023239"/>
    </source>
</evidence>
<comment type="function">
    <text evidence="17">Reversible hydration of carbon dioxide.</text>
</comment>
<name>A0A2K5V3L9_MACFA</name>
<dbReference type="InterPro" id="IPR023561">
    <property type="entry name" value="Carbonic_anhydrase_a-class"/>
</dbReference>
<dbReference type="PANTHER" id="PTHR18952:SF95">
    <property type="entry name" value="CARBONIC ANHYDRASE 4"/>
    <property type="match status" value="1"/>
</dbReference>
<proteinExistence type="inferred from homology"/>
<keyword evidence="10" id="KW-0472">Membrane</keyword>
<keyword evidence="11" id="KW-1015">Disulfide bond</keyword>
<evidence type="ECO:0000256" key="8">
    <source>
        <dbReference type="ARBA" id="ARBA00022729"/>
    </source>
</evidence>
<dbReference type="PROSITE" id="PS00162">
    <property type="entry name" value="ALPHA_CA_1"/>
    <property type="match status" value="1"/>
</dbReference>
<comment type="subcellular location">
    <subcellularLocation>
        <location evidence="2">Cell membrane</location>
        <topology evidence="2">Lipid-anchor</topology>
        <topology evidence="2">GPI-anchor</topology>
    </subcellularLocation>
</comment>
<comment type="cofactor">
    <cofactor evidence="1 17">
        <name>Zn(2+)</name>
        <dbReference type="ChEBI" id="CHEBI:29105"/>
    </cofactor>
</comment>
<comment type="catalytic activity">
    <reaction evidence="16">
        <text>hydrogencarbonate + H(+) = CO2 + H2O</text>
        <dbReference type="Rhea" id="RHEA:10748"/>
        <dbReference type="ChEBI" id="CHEBI:15377"/>
        <dbReference type="ChEBI" id="CHEBI:15378"/>
        <dbReference type="ChEBI" id="CHEBI:16526"/>
        <dbReference type="ChEBI" id="CHEBI:17544"/>
        <dbReference type="EC" id="4.2.1.1"/>
    </reaction>
    <physiologicalReaction direction="left-to-right" evidence="16">
        <dbReference type="Rhea" id="RHEA:10749"/>
    </physiologicalReaction>
    <physiologicalReaction direction="right-to-left" evidence="16">
        <dbReference type="Rhea" id="RHEA:10750"/>
    </physiologicalReaction>
</comment>
<evidence type="ECO:0000313" key="20">
    <source>
        <dbReference type="Ensembl" id="ENSMFAP00000019330.2"/>
    </source>
</evidence>
<evidence type="ECO:0000256" key="7">
    <source>
        <dbReference type="ARBA" id="ARBA00022723"/>
    </source>
</evidence>
<dbReference type="FunFam" id="3.10.200.10:FF:000003">
    <property type="entry name" value="Carbonic anhydrase 12"/>
    <property type="match status" value="1"/>
</dbReference>
<feature type="compositionally biased region" description="Low complexity" evidence="18">
    <location>
        <begin position="389"/>
        <end position="404"/>
    </location>
</feature>
<evidence type="ECO:0000256" key="6">
    <source>
        <dbReference type="ARBA" id="ARBA00022622"/>
    </source>
</evidence>
<dbReference type="PANTHER" id="PTHR18952">
    <property type="entry name" value="CARBONIC ANHYDRASE"/>
    <property type="match status" value="1"/>
</dbReference>
<dbReference type="Pfam" id="PF00194">
    <property type="entry name" value="Carb_anhydrase"/>
    <property type="match status" value="1"/>
</dbReference>
<evidence type="ECO:0000256" key="9">
    <source>
        <dbReference type="ARBA" id="ARBA00022833"/>
    </source>
</evidence>
<evidence type="ECO:0000256" key="16">
    <source>
        <dbReference type="ARBA" id="ARBA00049061"/>
    </source>
</evidence>
<keyword evidence="14" id="KW-0449">Lipoprotein</keyword>
<dbReference type="VEuPathDB" id="HostDB:ENSMFAG00000032685"/>
<evidence type="ECO:0000259" key="19">
    <source>
        <dbReference type="PROSITE" id="PS51144"/>
    </source>
</evidence>
<feature type="region of interest" description="Disordered" evidence="18">
    <location>
        <begin position="443"/>
        <end position="468"/>
    </location>
</feature>
<dbReference type="SMART" id="SM01057">
    <property type="entry name" value="Carb_anhydrase"/>
    <property type="match status" value="1"/>
</dbReference>
<feature type="region of interest" description="Disordered" evidence="18">
    <location>
        <begin position="1"/>
        <end position="66"/>
    </location>
</feature>
<protein>
    <recommendedName>
        <fullName evidence="17">Carbonic anhydrase</fullName>
        <ecNumber evidence="17">4.2.1.1</ecNumber>
    </recommendedName>
</protein>
<dbReference type="InterPro" id="IPR036398">
    <property type="entry name" value="CA_dom_sf"/>
</dbReference>
<dbReference type="GO" id="GO:0005886">
    <property type="term" value="C:plasma membrane"/>
    <property type="evidence" value="ECO:0007669"/>
    <property type="project" value="UniProtKB-SubCell"/>
</dbReference>
<reference evidence="20 21" key="1">
    <citation type="submission" date="2013-03" db="EMBL/GenBank/DDBJ databases">
        <authorList>
            <person name="Warren W."/>
            <person name="Wilson R.K."/>
        </authorList>
    </citation>
    <scope>NUCLEOTIDE SEQUENCE</scope>
</reference>
<evidence type="ECO:0000256" key="18">
    <source>
        <dbReference type="SAM" id="MobiDB-lite"/>
    </source>
</evidence>
<dbReference type="GO" id="GO:0098552">
    <property type="term" value="C:side of membrane"/>
    <property type="evidence" value="ECO:0007669"/>
    <property type="project" value="UniProtKB-KW"/>
</dbReference>
<evidence type="ECO:0000256" key="3">
    <source>
        <dbReference type="ARBA" id="ARBA00010718"/>
    </source>
</evidence>
<dbReference type="Ensembl" id="ENSMFAT00000069878.2">
    <property type="protein sequence ID" value="ENSMFAP00000019330.2"/>
    <property type="gene ID" value="ENSMFAG00000032685.2"/>
</dbReference>
<sequence>MGEGQGAASEWRGRGVGEGASGTGQEVAGRGGGQGERKISDEGQGEGGEARAGPASGRSRLPRSAVGAPSRYCSAIKRRPAGSLHPRCATPGPEASLLSRKMRMLLALLALLALSAARPSAAAESHWCYESQANSSKDTCLVPGKWGGNCQKDRQSPINIVTRKAKVDKKLGRFSFSGYDKKQTWTVQNNGHSVMMLLGNKASISGGGLPARYQATQLHLHWSNFLDKGSEHSLDGEHFAMEVHIVHEKEKGTSRNVKEAQDPEDEIAVLAFLVEAGPQENKGFRPLVEALSNIPKPEMNTTMAESSLLDLLPKEEKLRNYFRYLGSLTTPTCDEKVVWTVFQEPIQLHREQILAFSQKLYYDKDQKLNMTNNIRPLQRPGQRGAHVRGPGSAAALGPACPAGPHTGPPAGQLPAMMAHFCTQPLPCLSSPSPGLPVLRLPRDEGRCPRPREGLPLEKSCGTEESVPSADGWTRGRLLRLFQVSASARPGGQEEGSGAGHTEGRTYLHQSTGDTSLGALSLATPRSLASSCEVYVPAKTQRVRPGLISAPCLLPQQESLRKIMGDR</sequence>
<keyword evidence="12" id="KW-0325">Glycoprotein</keyword>
<organism evidence="20 21">
    <name type="scientific">Macaca fascicularis</name>
    <name type="common">Crab-eating macaque</name>
    <name type="synonym">Cynomolgus monkey</name>
    <dbReference type="NCBI Taxonomy" id="9541"/>
    <lineage>
        <taxon>Eukaryota</taxon>
        <taxon>Metazoa</taxon>
        <taxon>Chordata</taxon>
        <taxon>Craniata</taxon>
        <taxon>Vertebrata</taxon>
        <taxon>Euteleostomi</taxon>
        <taxon>Mammalia</taxon>
        <taxon>Eutheria</taxon>
        <taxon>Euarchontoglires</taxon>
        <taxon>Primates</taxon>
        <taxon>Haplorrhini</taxon>
        <taxon>Catarrhini</taxon>
        <taxon>Cercopithecidae</taxon>
        <taxon>Cercopithecinae</taxon>
        <taxon>Macaca</taxon>
    </lineage>
</organism>
<evidence type="ECO:0000256" key="14">
    <source>
        <dbReference type="ARBA" id="ARBA00023288"/>
    </source>
</evidence>
<comment type="similarity">
    <text evidence="3 17">Belongs to the alpha-carbonic anhydrase family.</text>
</comment>
<comment type="subunit">
    <text evidence="4">Interacts with SLC4A4.</text>
</comment>
<keyword evidence="13 17" id="KW-0456">Lyase</keyword>
<dbReference type="EC" id="4.2.1.1" evidence="17"/>
<dbReference type="SUPFAM" id="SSF51069">
    <property type="entry name" value="Carbonic anhydrase"/>
    <property type="match status" value="1"/>
</dbReference>
<feature type="region of interest" description="Disordered" evidence="18">
    <location>
        <begin position="486"/>
        <end position="511"/>
    </location>
</feature>
<reference evidence="20" key="2">
    <citation type="submission" date="2025-08" db="UniProtKB">
        <authorList>
            <consortium name="Ensembl"/>
        </authorList>
    </citation>
    <scope>IDENTIFICATION</scope>
</reference>
<comment type="function">
    <text evidence="15">Catalyzes the reversible hydration of carbon dioxide into bicarbonate and protons and thus is essential to maintaining intracellular and extracellular pH. May stimulate the sodium/bicarbonate transporter activity of SLC4A4 that acts in pH homeostasis. It is essential for acid overload removal from the retina and retina epithelium, and acid release in the choriocapillaris in the choroid.</text>
</comment>
<keyword evidence="7 17" id="KW-0479">Metal-binding</keyword>
<reference evidence="20" key="3">
    <citation type="submission" date="2025-09" db="UniProtKB">
        <authorList>
            <consortium name="Ensembl"/>
        </authorList>
    </citation>
    <scope>IDENTIFICATION</scope>
</reference>
<keyword evidence="8" id="KW-0732">Signal</keyword>
<keyword evidence="21" id="KW-1185">Reference proteome</keyword>
<dbReference type="Proteomes" id="UP000233100">
    <property type="component" value="Chromosome 16"/>
</dbReference>
<dbReference type="InterPro" id="IPR041874">
    <property type="entry name" value="CA4/CA15"/>
</dbReference>
<dbReference type="AlphaFoldDB" id="A0A2K5V3L9"/>
<evidence type="ECO:0000256" key="4">
    <source>
        <dbReference type="ARBA" id="ARBA00011736"/>
    </source>
</evidence>
<accession>A0A2K5V3L9</accession>
<dbReference type="InterPro" id="IPR018338">
    <property type="entry name" value="Carbonic_anhydrase_a-class_CS"/>
</dbReference>
<dbReference type="PROSITE" id="PS51144">
    <property type="entry name" value="ALPHA_CA_2"/>
    <property type="match status" value="1"/>
</dbReference>
<dbReference type="Gene3D" id="3.10.200.10">
    <property type="entry name" value="Alpha carbonic anhydrase"/>
    <property type="match status" value="1"/>
</dbReference>
<evidence type="ECO:0000256" key="12">
    <source>
        <dbReference type="ARBA" id="ARBA00023180"/>
    </source>
</evidence>
<dbReference type="STRING" id="9541.ENSMFAP00000019330"/>
<evidence type="ECO:0000256" key="5">
    <source>
        <dbReference type="ARBA" id="ARBA00022475"/>
    </source>
</evidence>
<dbReference type="GO" id="GO:0004089">
    <property type="term" value="F:carbonate dehydratase activity"/>
    <property type="evidence" value="ECO:0007669"/>
    <property type="project" value="UniProtKB-UniRule"/>
</dbReference>
<evidence type="ECO:0000256" key="11">
    <source>
        <dbReference type="ARBA" id="ARBA00023157"/>
    </source>
</evidence>
<keyword evidence="5" id="KW-1003">Cell membrane</keyword>
<feature type="domain" description="Alpha-carbonic anhydrase" evidence="19">
    <location>
        <begin position="125"/>
        <end position="389"/>
    </location>
</feature>
<feature type="region of interest" description="Disordered" evidence="18">
    <location>
        <begin position="374"/>
        <end position="408"/>
    </location>
</feature>
<keyword evidence="6" id="KW-0336">GPI-anchor</keyword>
<feature type="compositionally biased region" description="Basic and acidic residues" evidence="18">
    <location>
        <begin position="443"/>
        <end position="455"/>
    </location>
</feature>
<keyword evidence="9 17" id="KW-0862">Zinc</keyword>
<evidence type="ECO:0000256" key="10">
    <source>
        <dbReference type="ARBA" id="ARBA00023136"/>
    </source>
</evidence>